<dbReference type="PANTHER" id="PTHR45588:SF1">
    <property type="entry name" value="WW DOMAIN-CONTAINING PROTEIN"/>
    <property type="match status" value="1"/>
</dbReference>
<sequence length="511" mass="56655">MFRPLFTRLTFGFFAILIVTRPVLALDSLGNVHFPTSCKPGTQKTFDSGVALLYSFEFREAEAAFHRVEKEDAKCVIAGWGVALSTTERAGANAPPKDLAKGWAELQPWLAVRAGTEREQMYVDAVRVMYEGYADVPGSKRWEDYLSRMDKLRQKYPDDINASLFYGLGLTWTAGPGRKGLEQRKQALAIFLPIFEKYPNNPGAAHYIIHAADTAELAPVALPAARKYAAIAPDSPHALHMPSHIFNRLGLWQASIQTNEASARVAAEWMQAGRAGSFDEFHALNNIEYAWLQLGDDQKAKAVVDQITALAQKGNDPWLPVDARIYYDLETHNWQDTIRIEPPSTSSFEENFDAYWIETIGAARSGDPKSARAALAKYRDSETAWNKSHGRGDILSVGLAEAEAWTLFSEGKQEEAVEKLRNMAEFERDHPMYYADILPRPTGEMLGDMLLQMNKPADALLAYKAGLQLAPNRLDSLVGASKAAELAGFPSESKEYALTIKNEGGLLAPRP</sequence>
<dbReference type="AlphaFoldDB" id="A0A2Z5FX97"/>
<evidence type="ECO:0000313" key="1">
    <source>
        <dbReference type="EMBL" id="AXC11005.1"/>
    </source>
</evidence>
<accession>A0A2Z5FX97</accession>
<dbReference type="PANTHER" id="PTHR45588">
    <property type="entry name" value="TPR DOMAIN-CONTAINING PROTEIN"/>
    <property type="match status" value="1"/>
</dbReference>
<reference evidence="1 2" key="1">
    <citation type="journal article" date="2018" name="Front. Microbiol.">
        <title>Hydrolytic Capabilities as a Key to Environmental Success: Chitinolytic and Cellulolytic Acidobacteria From Acidic Sub-arctic Soils and Boreal Peatlands.</title>
        <authorList>
            <person name="Belova S.E."/>
            <person name="Ravin N.V."/>
            <person name="Pankratov T.A."/>
            <person name="Rakitin A.L."/>
            <person name="Ivanova A.A."/>
            <person name="Beletsky A.V."/>
            <person name="Mardanov A.V."/>
            <person name="Sinninghe Damste J.S."/>
            <person name="Dedysh S.N."/>
        </authorList>
    </citation>
    <scope>NUCLEOTIDE SEQUENCE [LARGE SCALE GENOMIC DNA]</scope>
    <source>
        <strain evidence="1 2">SBC82</strain>
    </source>
</reference>
<name>A0A2Z5FX97_9BACT</name>
<dbReference type="EMBL" id="CP030840">
    <property type="protein sequence ID" value="AXC11005.1"/>
    <property type="molecule type" value="Genomic_DNA"/>
</dbReference>
<gene>
    <name evidence="1" type="ORF">ACPOL_1659</name>
</gene>
<dbReference type="RefSeq" id="WP_114206524.1">
    <property type="nucleotide sequence ID" value="NZ_CP030840.1"/>
</dbReference>
<dbReference type="OrthoDB" id="9778494at2"/>
<proteinExistence type="predicted"/>
<dbReference type="Gene3D" id="1.25.40.10">
    <property type="entry name" value="Tetratricopeptide repeat domain"/>
    <property type="match status" value="2"/>
</dbReference>
<dbReference type="InterPro" id="IPR011990">
    <property type="entry name" value="TPR-like_helical_dom_sf"/>
</dbReference>
<protein>
    <submittedName>
        <fullName evidence="1">TPR repeat</fullName>
    </submittedName>
</protein>
<dbReference type="KEGG" id="abas:ACPOL_1659"/>
<keyword evidence="2" id="KW-1185">Reference proteome</keyword>
<evidence type="ECO:0000313" key="2">
    <source>
        <dbReference type="Proteomes" id="UP000253606"/>
    </source>
</evidence>
<dbReference type="Proteomes" id="UP000253606">
    <property type="component" value="Chromosome"/>
</dbReference>
<dbReference type="SUPFAM" id="SSF48452">
    <property type="entry name" value="TPR-like"/>
    <property type="match status" value="1"/>
</dbReference>
<organism evidence="1 2">
    <name type="scientific">Acidisarcina polymorpha</name>
    <dbReference type="NCBI Taxonomy" id="2211140"/>
    <lineage>
        <taxon>Bacteria</taxon>
        <taxon>Pseudomonadati</taxon>
        <taxon>Acidobacteriota</taxon>
        <taxon>Terriglobia</taxon>
        <taxon>Terriglobales</taxon>
        <taxon>Acidobacteriaceae</taxon>
        <taxon>Acidisarcina</taxon>
    </lineage>
</organism>